<comment type="caution">
    <text evidence="1">The sequence shown here is derived from an EMBL/GenBank/DDBJ whole genome shotgun (WGS) entry which is preliminary data.</text>
</comment>
<dbReference type="RefSeq" id="WP_130459501.1">
    <property type="nucleotide sequence ID" value="NZ_SHKM01000002.1"/>
</dbReference>
<name>A0ABY0IMY4_9RHOO</name>
<evidence type="ECO:0000313" key="2">
    <source>
        <dbReference type="Proteomes" id="UP000292136"/>
    </source>
</evidence>
<accession>A0ABY0IMY4</accession>
<reference evidence="1 2" key="1">
    <citation type="submission" date="2019-02" db="EMBL/GenBank/DDBJ databases">
        <title>Genomic Encyclopedia of Type Strains, Phase IV (KMG-IV): sequencing the most valuable type-strain genomes for metagenomic binning, comparative biology and taxonomic classification.</title>
        <authorList>
            <person name="Goeker M."/>
        </authorList>
    </citation>
    <scope>NUCLEOTIDE SEQUENCE [LARGE SCALE GENOMIC DNA]</scope>
    <source>
        <strain evidence="1 2">DSM 21223</strain>
    </source>
</reference>
<organism evidence="1 2">
    <name type="scientific">Azospira oryzae</name>
    <dbReference type="NCBI Taxonomy" id="146939"/>
    <lineage>
        <taxon>Bacteria</taxon>
        <taxon>Pseudomonadati</taxon>
        <taxon>Pseudomonadota</taxon>
        <taxon>Betaproteobacteria</taxon>
        <taxon>Rhodocyclales</taxon>
        <taxon>Rhodocyclaceae</taxon>
        <taxon>Azospira</taxon>
    </lineage>
</organism>
<protein>
    <submittedName>
        <fullName evidence="1">Uncharacterized protein</fullName>
    </submittedName>
</protein>
<sequence length="115" mass="12921">MNAHSEENFYPRGPWLVGMDEMFTCKSASGITSEFDPKTIQKIKIITNDKGPFEEDVFWKFEYTGGECYFPSSGDKDGSFLAHFQGLRGFDNKAFIQAASSANNAAFVVWDRNAL</sequence>
<proteinExistence type="predicted"/>
<dbReference type="Proteomes" id="UP000292136">
    <property type="component" value="Unassembled WGS sequence"/>
</dbReference>
<keyword evidence="2" id="KW-1185">Reference proteome</keyword>
<dbReference type="EMBL" id="SHKM01000002">
    <property type="protein sequence ID" value="RZT76242.1"/>
    <property type="molecule type" value="Genomic_DNA"/>
</dbReference>
<evidence type="ECO:0000313" key="1">
    <source>
        <dbReference type="EMBL" id="RZT76242.1"/>
    </source>
</evidence>
<gene>
    <name evidence="1" type="ORF">EV678_2116</name>
</gene>